<dbReference type="OrthoDB" id="5572782at2759"/>
<dbReference type="AlphaFoldDB" id="A0A179FP59"/>
<gene>
    <name evidence="3" type="ORF">VFPPC_08414</name>
</gene>
<dbReference type="STRING" id="1380566.A0A179FP59"/>
<dbReference type="InterPro" id="IPR036116">
    <property type="entry name" value="FN3_sf"/>
</dbReference>
<dbReference type="Pfam" id="PF00041">
    <property type="entry name" value="fn3"/>
    <property type="match status" value="1"/>
</dbReference>
<dbReference type="PANTHER" id="PTHR23159:SF60">
    <property type="entry name" value="SPINDLE ASSEMBLY ABNORMAL PROTEIN 4"/>
    <property type="match status" value="1"/>
</dbReference>
<evidence type="ECO:0000256" key="1">
    <source>
        <dbReference type="SAM" id="MobiDB-lite"/>
    </source>
</evidence>
<dbReference type="Gene3D" id="2.60.40.10">
    <property type="entry name" value="Immunoglobulins"/>
    <property type="match status" value="1"/>
</dbReference>
<dbReference type="InterPro" id="IPR003961">
    <property type="entry name" value="FN3_dom"/>
</dbReference>
<dbReference type="EMBL" id="LSBJ02000004">
    <property type="protein sequence ID" value="OAQ66921.1"/>
    <property type="molecule type" value="Genomic_DNA"/>
</dbReference>
<dbReference type="InterPro" id="IPR013783">
    <property type="entry name" value="Ig-like_fold"/>
</dbReference>
<dbReference type="RefSeq" id="XP_018144008.1">
    <property type="nucleotide sequence ID" value="XM_018287130.1"/>
</dbReference>
<dbReference type="SUPFAM" id="SSF49265">
    <property type="entry name" value="Fibronectin type III"/>
    <property type="match status" value="1"/>
</dbReference>
<feature type="region of interest" description="Disordered" evidence="1">
    <location>
        <begin position="737"/>
        <end position="839"/>
    </location>
</feature>
<feature type="region of interest" description="Disordered" evidence="1">
    <location>
        <begin position="883"/>
        <end position="1218"/>
    </location>
</feature>
<dbReference type="PANTHER" id="PTHR23159">
    <property type="entry name" value="CENTROSOMAL PROTEIN 2"/>
    <property type="match status" value="1"/>
</dbReference>
<feature type="compositionally biased region" description="Polar residues" evidence="1">
    <location>
        <begin position="1132"/>
        <end position="1147"/>
    </location>
</feature>
<proteinExistence type="predicted"/>
<feature type="region of interest" description="Disordered" evidence="1">
    <location>
        <begin position="416"/>
        <end position="436"/>
    </location>
</feature>
<dbReference type="Proteomes" id="UP000078397">
    <property type="component" value="Unassembled WGS sequence"/>
</dbReference>
<name>A0A179FP59_METCM</name>
<dbReference type="SMART" id="SM00060">
    <property type="entry name" value="FN3"/>
    <property type="match status" value="1"/>
</dbReference>
<feature type="compositionally biased region" description="Basic and acidic residues" evidence="1">
    <location>
        <begin position="1199"/>
        <end position="1218"/>
    </location>
</feature>
<accession>A0A179FP59</accession>
<protein>
    <submittedName>
        <fullName evidence="3">Fibronectin type III domain-containing protein</fullName>
    </submittedName>
</protein>
<organism evidence="3 4">
    <name type="scientific">Pochonia chlamydosporia 170</name>
    <dbReference type="NCBI Taxonomy" id="1380566"/>
    <lineage>
        <taxon>Eukaryota</taxon>
        <taxon>Fungi</taxon>
        <taxon>Dikarya</taxon>
        <taxon>Ascomycota</taxon>
        <taxon>Pezizomycotina</taxon>
        <taxon>Sordariomycetes</taxon>
        <taxon>Hypocreomycetidae</taxon>
        <taxon>Hypocreales</taxon>
        <taxon>Clavicipitaceae</taxon>
        <taxon>Pochonia</taxon>
    </lineage>
</organism>
<feature type="compositionally biased region" description="Polar residues" evidence="1">
    <location>
        <begin position="743"/>
        <end position="770"/>
    </location>
</feature>
<dbReference type="CDD" id="cd06503">
    <property type="entry name" value="ATP-synt_Fo_b"/>
    <property type="match status" value="1"/>
</dbReference>
<feature type="compositionally biased region" description="Polar residues" evidence="1">
    <location>
        <begin position="1057"/>
        <end position="1067"/>
    </location>
</feature>
<evidence type="ECO:0000313" key="4">
    <source>
        <dbReference type="Proteomes" id="UP000078397"/>
    </source>
</evidence>
<dbReference type="PROSITE" id="PS50853">
    <property type="entry name" value="FN3"/>
    <property type="match status" value="1"/>
</dbReference>
<feature type="domain" description="Fibronectin type-III" evidence="2">
    <location>
        <begin position="201"/>
        <end position="289"/>
    </location>
</feature>
<evidence type="ECO:0000259" key="2">
    <source>
        <dbReference type="PROSITE" id="PS50853"/>
    </source>
</evidence>
<feature type="compositionally biased region" description="Polar residues" evidence="1">
    <location>
        <begin position="365"/>
        <end position="382"/>
    </location>
</feature>
<keyword evidence="4" id="KW-1185">Reference proteome</keyword>
<evidence type="ECO:0000313" key="3">
    <source>
        <dbReference type="EMBL" id="OAQ66921.1"/>
    </source>
</evidence>
<feature type="compositionally biased region" description="Acidic residues" evidence="1">
    <location>
        <begin position="956"/>
        <end position="966"/>
    </location>
</feature>
<sequence>MHQTPPSASTANLSLLGASSVRQTHSNPHSSTDDVFPFFLHLRSPTAGHFTTAPGQVTFLLLTNSTFSPPLGSARRAENMTWEPLSLITLLVTFLTLILCRRYLSSSRTLLYAIVTALLLRLDGRALSGELKALSSALVLLGAYGHPQTDRKAVTPRPSACRSARTNWVSVPPSRLVHRAFQTLWKPIPELVNILGLDIPPPPDVCLAGIRPDSAYLTWDARTSPHRPVQKLLIQVNGVDVDEVAGNEKAITITGLRPNHFYNIRVIAVSHNNFRSNSTVIRLRTFGKDGRPQLGNSRLPANFIDPGHSRADTNDDTDDSDGFGSPYPAVEATPVNDAIASSSRDLAGSIPGQRRNTVNRRHSPSVASADQAQVKSSASNEPEMSLAELNDKFQAIRKEIEDVVQLAAKEQAEALQQEEELKRERDRKRQALKEKEEYTTQLKAMIRTTMEQMRTAEKERAKKEQQLREKEAKKAKIKDNIAKYEREVERMRKERQGFETQKKELAEERDRKIEELDAQVVSLQEKCTGLEAELAQKGKQLQDLKATREQLPDANDEQWREEDQRMKKEWDIKRRDIHLRLVAETKIGHQLDQQLRVLREQLAFHQQQAGSMNFFNQAPPASMEFDPSSVAQKRLSFPGVGLGGTPVSSPPMGQVEPNLQGNVAYGPPGSFAPGLFMDMSGNNNMEAQSEAELKAANGPLSPSAQTLLPSNIFDDIEDSEDVREPQSPILPQSIAVEDEGPQSPVSPTPSFQVFSSPQGSTNNLPYQQYADSGDRISLNMNQSPPAQPPASTNRFSTLFSPFNRSSKVPKISDEDGPPIGSLKIGQSQSFPRGTEEGESVEIRKRIWPWGVGNRNSTGQDSALGSLNYFSARRVNSLKGSRISAISDREQDGSRPPSIISIDHPRPSTDSASIWGAPADVGTSLKNSRFWPPSRGGSRRPSLHGSTTALTTTLASADDEILDEDDLRDPHTSPSQVGVIGSRPPGSSSKSLMNQRLNPTAPTFMANIFRKDKDKDKDGSKDKSKEDKGKGKEVAAAGNEMPDSHDDSPSDSRISRDTYSLHTGTSVSESRESLQLDLTQSNTPSDMNSVSTSNAKESDNVVRKLFRKGSSSKFSLSSRLGKESGLFKKGPGSASNSDRNASAEQRSSIGDVDDLGEDGAPFGRSYDSMASSPSLGPSKSKDSREGRMSSWRFSMRKKSKDNPVREKESLDIERATEED</sequence>
<dbReference type="KEGG" id="pchm:VFPPC_08414"/>
<feature type="compositionally biased region" description="Basic and acidic residues" evidence="1">
    <location>
        <begin position="1041"/>
        <end position="1055"/>
    </location>
</feature>
<feature type="compositionally biased region" description="Polar residues" evidence="1">
    <location>
        <begin position="1167"/>
        <end position="1176"/>
    </location>
</feature>
<feature type="compositionally biased region" description="Low complexity" evidence="1">
    <location>
        <begin position="945"/>
        <end position="955"/>
    </location>
</feature>
<dbReference type="CDD" id="cd00063">
    <property type="entry name" value="FN3"/>
    <property type="match status" value="1"/>
</dbReference>
<feature type="compositionally biased region" description="Polar residues" evidence="1">
    <location>
        <begin position="1075"/>
        <end position="1094"/>
    </location>
</feature>
<feature type="compositionally biased region" description="Polar residues" evidence="1">
    <location>
        <begin position="778"/>
        <end position="806"/>
    </location>
</feature>
<feature type="region of interest" description="Disordered" evidence="1">
    <location>
        <begin position="287"/>
        <end position="383"/>
    </location>
</feature>
<feature type="compositionally biased region" description="Polar residues" evidence="1">
    <location>
        <begin position="984"/>
        <end position="1000"/>
    </location>
</feature>
<dbReference type="GeneID" id="28851124"/>
<comment type="caution">
    <text evidence="3">The sequence shown here is derived from an EMBL/GenBank/DDBJ whole genome shotgun (WGS) entry which is preliminary data.</text>
</comment>
<reference evidence="3 4" key="1">
    <citation type="journal article" date="2016" name="PLoS Pathog.">
        <title>Biosynthesis of antibiotic leucinostatins in bio-control fungus Purpureocillium lilacinum and their inhibition on phytophthora revealed by genome mining.</title>
        <authorList>
            <person name="Wang G."/>
            <person name="Liu Z."/>
            <person name="Lin R."/>
            <person name="Li E."/>
            <person name="Mao Z."/>
            <person name="Ling J."/>
            <person name="Yang Y."/>
            <person name="Yin W.B."/>
            <person name="Xie B."/>
        </authorList>
    </citation>
    <scope>NUCLEOTIDE SEQUENCE [LARGE SCALE GENOMIC DNA]</scope>
    <source>
        <strain evidence="3">170</strain>
    </source>
</reference>
<feature type="compositionally biased region" description="Low complexity" evidence="1">
    <location>
        <begin position="1107"/>
        <end position="1118"/>
    </location>
</feature>
<feature type="compositionally biased region" description="Basic and acidic residues" evidence="1">
    <location>
        <begin position="419"/>
        <end position="436"/>
    </location>
</feature>
<feature type="compositionally biased region" description="Basic and acidic residues" evidence="1">
    <location>
        <begin position="1008"/>
        <end position="1032"/>
    </location>
</feature>